<dbReference type="RefSeq" id="XP_040768422.1">
    <property type="nucleotide sequence ID" value="XM_040902100.1"/>
</dbReference>
<accession>A0A165GQX1</accession>
<reference evidence="1 2" key="1">
    <citation type="journal article" date="2016" name="Mol. Biol. Evol.">
        <title>Comparative Genomics of Early-Diverging Mushroom-Forming Fungi Provides Insights into the Origins of Lignocellulose Decay Capabilities.</title>
        <authorList>
            <person name="Nagy L.G."/>
            <person name="Riley R."/>
            <person name="Tritt A."/>
            <person name="Adam C."/>
            <person name="Daum C."/>
            <person name="Floudas D."/>
            <person name="Sun H."/>
            <person name="Yadav J.S."/>
            <person name="Pangilinan J."/>
            <person name="Larsson K.H."/>
            <person name="Matsuura K."/>
            <person name="Barry K."/>
            <person name="Labutti K."/>
            <person name="Kuo R."/>
            <person name="Ohm R.A."/>
            <person name="Bhattacharya S.S."/>
            <person name="Shirouzu T."/>
            <person name="Yoshinaga Y."/>
            <person name="Martin F.M."/>
            <person name="Grigoriev I.V."/>
            <person name="Hibbett D.S."/>
        </authorList>
    </citation>
    <scope>NUCLEOTIDE SEQUENCE [LARGE SCALE GENOMIC DNA]</scope>
    <source>
        <strain evidence="1 2">93-53</strain>
    </source>
</reference>
<organism evidence="1 2">
    <name type="scientific">Laetiporus sulphureus 93-53</name>
    <dbReference type="NCBI Taxonomy" id="1314785"/>
    <lineage>
        <taxon>Eukaryota</taxon>
        <taxon>Fungi</taxon>
        <taxon>Dikarya</taxon>
        <taxon>Basidiomycota</taxon>
        <taxon>Agaricomycotina</taxon>
        <taxon>Agaricomycetes</taxon>
        <taxon>Polyporales</taxon>
        <taxon>Laetiporus</taxon>
    </lineage>
</organism>
<evidence type="ECO:0000313" key="1">
    <source>
        <dbReference type="EMBL" id="KZT10682.1"/>
    </source>
</evidence>
<evidence type="ECO:0000313" key="2">
    <source>
        <dbReference type="Proteomes" id="UP000076871"/>
    </source>
</evidence>
<name>A0A165GQX1_9APHY</name>
<dbReference type="Proteomes" id="UP000076871">
    <property type="component" value="Unassembled WGS sequence"/>
</dbReference>
<proteinExistence type="predicted"/>
<protein>
    <submittedName>
        <fullName evidence="1">Uncharacterized protein</fullName>
    </submittedName>
</protein>
<keyword evidence="2" id="KW-1185">Reference proteome</keyword>
<dbReference type="InParanoid" id="A0A165GQX1"/>
<dbReference type="GeneID" id="63819131"/>
<dbReference type="AlphaFoldDB" id="A0A165GQX1"/>
<dbReference type="EMBL" id="KV427608">
    <property type="protein sequence ID" value="KZT10682.1"/>
    <property type="molecule type" value="Genomic_DNA"/>
</dbReference>
<gene>
    <name evidence="1" type="ORF">LAESUDRAFT_344481</name>
</gene>
<sequence length="159" mass="17672">MCNGTCLQDNCAPMTSGFCFFPCLSTPSISPSSPHDWCLVMTEVYQFRSNTETRLPTRMSLTEYPNARRLCPVGQAMKPEMDRHFYWHGITSHGGTEFAPAMGGPRRSPEASGTAQGSALHDLFHASKHTLHKLRRNCHNGRECFLIGSCERAVALVSH</sequence>